<dbReference type="Pfam" id="PF13591">
    <property type="entry name" value="MerR_2"/>
    <property type="match status" value="1"/>
</dbReference>
<dbReference type="Proteomes" id="UP000611945">
    <property type="component" value="Unassembled WGS sequence"/>
</dbReference>
<evidence type="ECO:0000313" key="2">
    <source>
        <dbReference type="Proteomes" id="UP000611945"/>
    </source>
</evidence>
<evidence type="ECO:0000313" key="1">
    <source>
        <dbReference type="EMBL" id="MBD7977069.1"/>
    </source>
</evidence>
<organism evidence="1 2">
    <name type="scientific">Serpens gallinarum</name>
    <dbReference type="NCBI Taxonomy" id="2763075"/>
    <lineage>
        <taxon>Bacteria</taxon>
        <taxon>Pseudomonadati</taxon>
        <taxon>Pseudomonadota</taxon>
        <taxon>Gammaproteobacteria</taxon>
        <taxon>Pseudomonadales</taxon>
        <taxon>Pseudomonadaceae</taxon>
        <taxon>Pseudomonas</taxon>
    </lineage>
</organism>
<gene>
    <name evidence="1" type="ORF">H9642_07670</name>
</gene>
<accession>A0ABR8TP19</accession>
<reference evidence="1 2" key="1">
    <citation type="submission" date="2020-08" db="EMBL/GenBank/DDBJ databases">
        <title>A Genomic Blueprint of the Chicken Gut Microbiome.</title>
        <authorList>
            <person name="Gilroy R."/>
            <person name="Ravi A."/>
            <person name="Getino M."/>
            <person name="Pursley I."/>
            <person name="Horton D.L."/>
            <person name="Alikhan N.-F."/>
            <person name="Baker D."/>
            <person name="Gharbi K."/>
            <person name="Hall N."/>
            <person name="Watson M."/>
            <person name="Adriaenssens E.M."/>
            <person name="Foster-Nyarko E."/>
            <person name="Jarju S."/>
            <person name="Secka A."/>
            <person name="Antonio M."/>
            <person name="Oren A."/>
            <person name="Chaudhuri R."/>
            <person name="La Ragione R.M."/>
            <person name="Hildebrand F."/>
            <person name="Pallen M.J."/>
        </authorList>
    </citation>
    <scope>NUCLEOTIDE SEQUENCE [LARGE SCALE GENOMIC DNA]</scope>
    <source>
        <strain evidence="1 2">Sa2CUA2</strain>
    </source>
</reference>
<protein>
    <submittedName>
        <fullName evidence="1">Chaperone modulatory protein CbpM</fullName>
    </submittedName>
</protein>
<name>A0ABR8TP19_9PSED</name>
<proteinExistence type="predicted"/>
<dbReference type="EMBL" id="JACSQG010000003">
    <property type="protein sequence ID" value="MBD7977069.1"/>
    <property type="molecule type" value="Genomic_DNA"/>
</dbReference>
<comment type="caution">
    <text evidence="1">The sequence shown here is derived from an EMBL/GenBank/DDBJ whole genome shotgun (WGS) entry which is preliminary data.</text>
</comment>
<dbReference type="RefSeq" id="WP_251835849.1">
    <property type="nucleotide sequence ID" value="NZ_JACSQG010000003.1"/>
</dbReference>
<keyword evidence="2" id="KW-1185">Reference proteome</keyword>
<sequence>MATSLLLQLTLEECCQRLELPEDILIEIVEYGIVEPDGKTPAEWRFDTAALSRLRQARRLQRELELDWAAVAVTLDLLGEVERLRTENDSLKRRLLRFLEL</sequence>
<dbReference type="Gene3D" id="1.10.1660.10">
    <property type="match status" value="1"/>
</dbReference>